<dbReference type="Proteomes" id="UP000183987">
    <property type="component" value="Unassembled WGS sequence"/>
</dbReference>
<name>A0A1M4XAE4_LOKAT</name>
<sequence>MGQMWIIDVLADLESFATKNGLPLVADRMREAAVVATAEISSGSETPSGRVRFDADQTEPLFAGSRICRQA</sequence>
<evidence type="ECO:0000313" key="1">
    <source>
        <dbReference type="EMBL" id="SHE90457.1"/>
    </source>
</evidence>
<organism evidence="1 2">
    <name type="scientific">Loktanella atrilutea</name>
    <dbReference type="NCBI Taxonomy" id="366533"/>
    <lineage>
        <taxon>Bacteria</taxon>
        <taxon>Pseudomonadati</taxon>
        <taxon>Pseudomonadota</taxon>
        <taxon>Alphaproteobacteria</taxon>
        <taxon>Rhodobacterales</taxon>
        <taxon>Roseobacteraceae</taxon>
        <taxon>Loktanella</taxon>
    </lineage>
</organism>
<accession>A0A1M4XAE4</accession>
<keyword evidence="2" id="KW-1185">Reference proteome</keyword>
<dbReference type="STRING" id="366533.SAMN05444339_102410"/>
<dbReference type="EMBL" id="FQUE01000002">
    <property type="protein sequence ID" value="SHE90457.1"/>
    <property type="molecule type" value="Genomic_DNA"/>
</dbReference>
<gene>
    <name evidence="1" type="ORF">SAMN05444339_102410</name>
</gene>
<proteinExistence type="predicted"/>
<evidence type="ECO:0000313" key="2">
    <source>
        <dbReference type="Proteomes" id="UP000183987"/>
    </source>
</evidence>
<reference evidence="2" key="1">
    <citation type="submission" date="2016-11" db="EMBL/GenBank/DDBJ databases">
        <authorList>
            <person name="Varghese N."/>
            <person name="Submissions S."/>
        </authorList>
    </citation>
    <scope>NUCLEOTIDE SEQUENCE [LARGE SCALE GENOMIC DNA]</scope>
    <source>
        <strain evidence="2">DSM 29326</strain>
    </source>
</reference>
<dbReference type="AlphaFoldDB" id="A0A1M4XAE4"/>
<protein>
    <submittedName>
        <fullName evidence="1">Uncharacterized protein</fullName>
    </submittedName>
</protein>